<dbReference type="Proteomes" id="UP001412067">
    <property type="component" value="Unassembled WGS sequence"/>
</dbReference>
<keyword evidence="2" id="KW-1185">Reference proteome</keyword>
<dbReference type="EMBL" id="JBBWWR010000017">
    <property type="protein sequence ID" value="KAK8945536.1"/>
    <property type="molecule type" value="Genomic_DNA"/>
</dbReference>
<proteinExistence type="predicted"/>
<gene>
    <name evidence="1" type="primary">MET2A</name>
    <name evidence="1" type="ORF">KSP40_PGU003479</name>
</gene>
<evidence type="ECO:0000313" key="1">
    <source>
        <dbReference type="EMBL" id="KAK8945536.1"/>
    </source>
</evidence>
<dbReference type="PANTHER" id="PTHR10629:SF50">
    <property type="entry name" value="DNA (CYTOSINE-5)-METHYLTRANSFERASE CMT3"/>
    <property type="match status" value="1"/>
</dbReference>
<protein>
    <submittedName>
        <fullName evidence="1">DNA (Cytosine-5)-methyltransferase 1</fullName>
    </submittedName>
</protein>
<dbReference type="PANTHER" id="PTHR10629">
    <property type="entry name" value="CYTOSINE-SPECIFIC METHYLTRANSFERASE"/>
    <property type="match status" value="1"/>
</dbReference>
<accession>A0ABR2LPD3</accession>
<comment type="caution">
    <text evidence="1">The sequence shown here is derived from an EMBL/GenBank/DDBJ whole genome shotgun (WGS) entry which is preliminary data.</text>
</comment>
<organism evidence="1 2">
    <name type="scientific">Platanthera guangdongensis</name>
    <dbReference type="NCBI Taxonomy" id="2320717"/>
    <lineage>
        <taxon>Eukaryota</taxon>
        <taxon>Viridiplantae</taxon>
        <taxon>Streptophyta</taxon>
        <taxon>Embryophyta</taxon>
        <taxon>Tracheophyta</taxon>
        <taxon>Spermatophyta</taxon>
        <taxon>Magnoliopsida</taxon>
        <taxon>Liliopsida</taxon>
        <taxon>Asparagales</taxon>
        <taxon>Orchidaceae</taxon>
        <taxon>Orchidoideae</taxon>
        <taxon>Orchideae</taxon>
        <taxon>Orchidinae</taxon>
        <taxon>Platanthera</taxon>
    </lineage>
</organism>
<reference evidence="1 2" key="1">
    <citation type="journal article" date="2022" name="Nat. Plants">
        <title>Genomes of leafy and leafless Platanthera orchids illuminate the evolution of mycoheterotrophy.</title>
        <authorList>
            <person name="Li M.H."/>
            <person name="Liu K.W."/>
            <person name="Li Z."/>
            <person name="Lu H.C."/>
            <person name="Ye Q.L."/>
            <person name="Zhang D."/>
            <person name="Wang J.Y."/>
            <person name="Li Y.F."/>
            <person name="Zhong Z.M."/>
            <person name="Liu X."/>
            <person name="Yu X."/>
            <person name="Liu D.K."/>
            <person name="Tu X.D."/>
            <person name="Liu B."/>
            <person name="Hao Y."/>
            <person name="Liao X.Y."/>
            <person name="Jiang Y.T."/>
            <person name="Sun W.H."/>
            <person name="Chen J."/>
            <person name="Chen Y.Q."/>
            <person name="Ai Y."/>
            <person name="Zhai J.W."/>
            <person name="Wu S.S."/>
            <person name="Zhou Z."/>
            <person name="Hsiao Y.Y."/>
            <person name="Wu W.L."/>
            <person name="Chen Y.Y."/>
            <person name="Lin Y.F."/>
            <person name="Hsu J.L."/>
            <person name="Li C.Y."/>
            <person name="Wang Z.W."/>
            <person name="Zhao X."/>
            <person name="Zhong W.Y."/>
            <person name="Ma X.K."/>
            <person name="Ma L."/>
            <person name="Huang J."/>
            <person name="Chen G.Z."/>
            <person name="Huang M.Z."/>
            <person name="Huang L."/>
            <person name="Peng D.H."/>
            <person name="Luo Y.B."/>
            <person name="Zou S.Q."/>
            <person name="Chen S.P."/>
            <person name="Lan S."/>
            <person name="Tsai W.C."/>
            <person name="Van de Peer Y."/>
            <person name="Liu Z.J."/>
        </authorList>
    </citation>
    <scope>NUCLEOTIDE SEQUENCE [LARGE SCALE GENOMIC DNA]</scope>
    <source>
        <strain evidence="1">Lor288</strain>
    </source>
</reference>
<evidence type="ECO:0000313" key="2">
    <source>
        <dbReference type="Proteomes" id="UP001412067"/>
    </source>
</evidence>
<name>A0ABR2LPD3_9ASPA</name>
<dbReference type="SUPFAM" id="SSF53335">
    <property type="entry name" value="S-adenosyl-L-methionine-dependent methyltransferases"/>
    <property type="match status" value="1"/>
</dbReference>
<sequence length="120" mass="13477">MNYQSMLGIMVAGSYGLPRFRMRVFLWGAQINEVLPQYPLPTHVLVRGGAPVKIVDTYCDGSLCDICICFLGRKLRKMTVASTVENGRCCFNAFTHSQGILLQYLLCCFKPCTLSILFIE</sequence>
<dbReference type="InterPro" id="IPR029063">
    <property type="entry name" value="SAM-dependent_MTases_sf"/>
</dbReference>
<dbReference type="InterPro" id="IPR050390">
    <property type="entry name" value="C5-Methyltransferase"/>
</dbReference>
<dbReference type="Gene3D" id="3.40.50.150">
    <property type="entry name" value="Vaccinia Virus protein VP39"/>
    <property type="match status" value="1"/>
</dbReference>